<proteinExistence type="predicted"/>
<sequence>MTGPIKRHIARLCSSSEGSVAVFVGLFLVAALGAGVMVVDYTRASTLQGKLQHAMDTSVGEAARGQTDAQVIALAKAQIGEFLKDGNYASADEAVFTITRENGRVTLSGTLPYSPLFGPLYGLVSPAGNLLVASGSTAREAVCTPLASERRWSAKTGACAAGQTGSHTWEAEEERTSSCAAGALEPSWSGWVATGAVRGDVNSCVASTCTWVRVGTAHACLGWGEGNPKEGETGGGTCYSQAELLAQATATVEAGQSTPQFEMFSAKPGQKGPSWARGRQCWSYQGALCTGGGSTVNRNLFYEIRCD</sequence>
<name>A0A6P1YU08_9HYPH</name>
<dbReference type="Proteomes" id="UP000464751">
    <property type="component" value="Plasmid pLGM"/>
</dbReference>
<dbReference type="Pfam" id="PF13400">
    <property type="entry name" value="Tad"/>
    <property type="match status" value="1"/>
</dbReference>
<evidence type="ECO:0000313" key="4">
    <source>
        <dbReference type="Proteomes" id="UP000464751"/>
    </source>
</evidence>
<reference evidence="3 4" key="1">
    <citation type="submission" date="2020-02" db="EMBL/GenBank/DDBJ databases">
        <authorList>
            <person name="Li G."/>
        </authorList>
    </citation>
    <scope>NUCLEOTIDE SEQUENCE [LARGE SCALE GENOMIC DNA]</scope>
    <source>
        <strain evidence="3 4">DSM 102029</strain>
        <plasmid evidence="4">plgm</plasmid>
    </source>
</reference>
<gene>
    <name evidence="3" type="ORF">G3A50_22110</name>
</gene>
<protein>
    <recommendedName>
        <fullName evidence="2">Putative Flp pilus-assembly TadG-like N-terminal domain-containing protein</fullName>
    </recommendedName>
</protein>
<feature type="domain" description="Putative Flp pilus-assembly TadG-like N-terminal" evidence="2">
    <location>
        <begin position="18"/>
        <end position="63"/>
    </location>
</feature>
<dbReference type="EMBL" id="CP048631">
    <property type="protein sequence ID" value="QIB36515.1"/>
    <property type="molecule type" value="Genomic_DNA"/>
</dbReference>
<keyword evidence="1" id="KW-0472">Membrane</keyword>
<dbReference type="InterPro" id="IPR028087">
    <property type="entry name" value="Tad_N"/>
</dbReference>
<evidence type="ECO:0000313" key="3">
    <source>
        <dbReference type="EMBL" id="QIB36515.1"/>
    </source>
</evidence>
<organism evidence="3 4">
    <name type="scientific">Ancylobacter pratisalsi</name>
    <dbReference type="NCBI Taxonomy" id="1745854"/>
    <lineage>
        <taxon>Bacteria</taxon>
        <taxon>Pseudomonadati</taxon>
        <taxon>Pseudomonadota</taxon>
        <taxon>Alphaproteobacteria</taxon>
        <taxon>Hyphomicrobiales</taxon>
        <taxon>Xanthobacteraceae</taxon>
        <taxon>Ancylobacter</taxon>
    </lineage>
</organism>
<dbReference type="KEGG" id="apra:G3A50_22110"/>
<accession>A0A6P1YU08</accession>
<feature type="transmembrane region" description="Helical" evidence="1">
    <location>
        <begin position="20"/>
        <end position="39"/>
    </location>
</feature>
<evidence type="ECO:0000256" key="1">
    <source>
        <dbReference type="SAM" id="Phobius"/>
    </source>
</evidence>
<dbReference type="AlphaFoldDB" id="A0A6P1YU08"/>
<evidence type="ECO:0000259" key="2">
    <source>
        <dbReference type="Pfam" id="PF13400"/>
    </source>
</evidence>
<keyword evidence="3" id="KW-0614">Plasmid</keyword>
<keyword evidence="1" id="KW-1133">Transmembrane helix</keyword>
<keyword evidence="4" id="KW-1185">Reference proteome</keyword>
<keyword evidence="1" id="KW-0812">Transmembrane</keyword>
<geneLocation type="plasmid" evidence="4">
    <name>plgm</name>
</geneLocation>